<dbReference type="Gene3D" id="3.90.25.10">
    <property type="entry name" value="UDP-galactose 4-epimerase, domain 1"/>
    <property type="match status" value="1"/>
</dbReference>
<dbReference type="PANTHER" id="PTHR43162:SF1">
    <property type="entry name" value="PRESTALK A DIFFERENTIATION PROTEIN A"/>
    <property type="match status" value="1"/>
</dbReference>
<dbReference type="Pfam" id="PF13460">
    <property type="entry name" value="NAD_binding_10"/>
    <property type="match status" value="1"/>
</dbReference>
<name>A0A6G4TUI7_9ACTN</name>
<protein>
    <submittedName>
        <fullName evidence="2">NAD(P)H-binding protein</fullName>
    </submittedName>
</protein>
<reference evidence="2 3" key="1">
    <citation type="submission" date="2020-02" db="EMBL/GenBank/DDBJ databases">
        <title>Whole-genome analyses of novel actinobacteria.</title>
        <authorList>
            <person name="Sahin N."/>
        </authorList>
    </citation>
    <scope>NUCLEOTIDE SEQUENCE [LARGE SCALE GENOMIC DNA]</scope>
    <source>
        <strain evidence="2 3">A7024</strain>
    </source>
</reference>
<dbReference type="InterPro" id="IPR051604">
    <property type="entry name" value="Ergot_Alk_Oxidoreductase"/>
</dbReference>
<proteinExistence type="predicted"/>
<dbReference type="InterPro" id="IPR036291">
    <property type="entry name" value="NAD(P)-bd_dom_sf"/>
</dbReference>
<dbReference type="RefSeq" id="WP_165232925.1">
    <property type="nucleotide sequence ID" value="NZ_JAAKZV010000015.1"/>
</dbReference>
<dbReference type="Proteomes" id="UP000481583">
    <property type="component" value="Unassembled WGS sequence"/>
</dbReference>
<dbReference type="SUPFAM" id="SSF51735">
    <property type="entry name" value="NAD(P)-binding Rossmann-fold domains"/>
    <property type="match status" value="1"/>
</dbReference>
<evidence type="ECO:0000313" key="3">
    <source>
        <dbReference type="Proteomes" id="UP000481583"/>
    </source>
</evidence>
<accession>A0A6G4TUI7</accession>
<dbReference type="InterPro" id="IPR016040">
    <property type="entry name" value="NAD(P)-bd_dom"/>
</dbReference>
<evidence type="ECO:0000259" key="1">
    <source>
        <dbReference type="Pfam" id="PF13460"/>
    </source>
</evidence>
<dbReference type="Gene3D" id="3.40.50.720">
    <property type="entry name" value="NAD(P)-binding Rossmann-like Domain"/>
    <property type="match status" value="1"/>
</dbReference>
<dbReference type="PANTHER" id="PTHR43162">
    <property type="match status" value="1"/>
</dbReference>
<dbReference type="EMBL" id="JAAKZV010000015">
    <property type="protein sequence ID" value="NGN63473.1"/>
    <property type="molecule type" value="Genomic_DNA"/>
</dbReference>
<evidence type="ECO:0000313" key="2">
    <source>
        <dbReference type="EMBL" id="NGN63473.1"/>
    </source>
</evidence>
<feature type="domain" description="NAD(P)-binding" evidence="1">
    <location>
        <begin position="6"/>
        <end position="181"/>
    </location>
</feature>
<keyword evidence="3" id="KW-1185">Reference proteome</keyword>
<gene>
    <name evidence="2" type="ORF">G5C51_06085</name>
</gene>
<comment type="caution">
    <text evidence="2">The sequence shown here is derived from an EMBL/GenBank/DDBJ whole genome shotgun (WGS) entry which is preliminary data.</text>
</comment>
<organism evidence="2 3">
    <name type="scientific">Streptomyces coryli</name>
    <dbReference type="NCBI Taxonomy" id="1128680"/>
    <lineage>
        <taxon>Bacteria</taxon>
        <taxon>Bacillati</taxon>
        <taxon>Actinomycetota</taxon>
        <taxon>Actinomycetes</taxon>
        <taxon>Kitasatosporales</taxon>
        <taxon>Streptomycetaceae</taxon>
        <taxon>Streptomyces</taxon>
    </lineage>
</organism>
<sequence>MILVTGATGKVGRQAVVQLLDAGVSVRALVRNPETAALPAGVEVVRGDLTDAASVEAAVRGVDAVFLVWPLTTADAAPAVIAAAEKHARRIVYLSAFGVPDDDTVEAEEGIIGFHTAIERAIRATDLEWTMLRAGGFAANTLGWADQVRQHGAVRAAHAKATRSLIHEADIAAVAVRALTTDELLGATPHLTGPEALTQEEQVRAIGEVLGKDVVFEELGEEAAAAELEAQGIPSFYALAIVQAHGQMVDEPETASPAVAEITGRARTYREWVADHAADFS</sequence>
<dbReference type="AlphaFoldDB" id="A0A6G4TUI7"/>